<dbReference type="KEGG" id="seo:STM14_989"/>
<dbReference type="Proteomes" id="UP000002695">
    <property type="component" value="Chromosome"/>
</dbReference>
<accession>A0A0F6AZ12</accession>
<evidence type="ECO:0000313" key="2">
    <source>
        <dbReference type="Proteomes" id="UP000002695"/>
    </source>
</evidence>
<dbReference type="HOGENOM" id="CLU_3188768_0_0_6"/>
<gene>
    <name evidence="1" type="ordered locus">STM14_989</name>
</gene>
<organism evidence="1 2">
    <name type="scientific">Salmonella typhimurium (strain 14028s / SGSC 2262)</name>
    <dbReference type="NCBI Taxonomy" id="588858"/>
    <lineage>
        <taxon>Bacteria</taxon>
        <taxon>Pseudomonadati</taxon>
        <taxon>Pseudomonadota</taxon>
        <taxon>Gammaproteobacteria</taxon>
        <taxon>Enterobacterales</taxon>
        <taxon>Enterobacteriaceae</taxon>
        <taxon>Salmonella</taxon>
    </lineage>
</organism>
<reference evidence="1 2" key="1">
    <citation type="journal article" date="2010" name="J. Bacteriol.">
        <title>Short-term signatures of evolutionary change in the Salmonella enterica serovar typhimurium 14028 genome.</title>
        <authorList>
            <person name="Jarvik T."/>
            <person name="Smillie C."/>
            <person name="Groisman E.A."/>
            <person name="Ochman H."/>
        </authorList>
    </citation>
    <scope>NUCLEOTIDE SEQUENCE [LARGE SCALE GENOMIC DNA]</scope>
    <source>
        <strain evidence="2">14028s / SGSC 2262</strain>
    </source>
</reference>
<protein>
    <submittedName>
        <fullName evidence="1">Uncharacterized protein</fullName>
    </submittedName>
</protein>
<proteinExistence type="predicted"/>
<sequence length="46" mass="5456">MNILLRGKIESGYYVRKQWRAVCYLGLRDGLAPLHTLRIFLYSKIE</sequence>
<dbReference type="EMBL" id="CP001363">
    <property type="protein sequence ID" value="ACY87486.1"/>
    <property type="molecule type" value="Genomic_DNA"/>
</dbReference>
<keyword evidence="2" id="KW-1185">Reference proteome</keyword>
<dbReference type="AlphaFoldDB" id="A0A0F6AZ12"/>
<name>A0A0F6AZ12_SALT1</name>
<evidence type="ECO:0000313" key="1">
    <source>
        <dbReference type="EMBL" id="ACY87486.1"/>
    </source>
</evidence>